<proteinExistence type="predicted"/>
<dbReference type="CTD" id="91646"/>
<feature type="domain" description="Helicase ATP-binding" evidence="15">
    <location>
        <begin position="537"/>
        <end position="723"/>
    </location>
</feature>
<dbReference type="RefSeq" id="XP_026742023.1">
    <property type="nucleotide sequence ID" value="XM_026886222.1"/>
</dbReference>
<evidence type="ECO:0000256" key="9">
    <source>
        <dbReference type="ARBA" id="ARBA00022871"/>
    </source>
</evidence>
<dbReference type="OrthoDB" id="249932at2759"/>
<dbReference type="Pfam" id="PF00567">
    <property type="entry name" value="TUDOR"/>
    <property type="match status" value="1"/>
</dbReference>
<dbReference type="GO" id="GO:0051321">
    <property type="term" value="P:meiotic cell cycle"/>
    <property type="evidence" value="ECO:0007669"/>
    <property type="project" value="UniProtKB-KW"/>
</dbReference>
<keyword evidence="10" id="KW-0943">RNA-mediated gene silencing</keyword>
<dbReference type="Pfam" id="PF00270">
    <property type="entry name" value="DEAD"/>
    <property type="match status" value="1"/>
</dbReference>
<dbReference type="PROSITE" id="PS51203">
    <property type="entry name" value="CS"/>
    <property type="match status" value="1"/>
</dbReference>
<name>A0A7E5WMR1_TRINI</name>
<keyword evidence="9" id="KW-0744">Spermatogenesis</keyword>
<keyword evidence="17" id="KW-1185">Reference proteome</keyword>
<dbReference type="SUPFAM" id="SSF52540">
    <property type="entry name" value="P-loop containing nucleoside triphosphate hydrolases"/>
    <property type="match status" value="1"/>
</dbReference>
<dbReference type="Gene3D" id="2.60.40.790">
    <property type="match status" value="1"/>
</dbReference>
<dbReference type="GO" id="GO:0003724">
    <property type="term" value="F:RNA helicase activity"/>
    <property type="evidence" value="ECO:0007669"/>
    <property type="project" value="UniProtKB-EC"/>
</dbReference>
<dbReference type="Gene3D" id="2.30.30.140">
    <property type="match status" value="2"/>
</dbReference>
<keyword evidence="5" id="KW-0221">Differentiation</keyword>
<sequence>MESESYEVKVLHYINPHLIWVLVKNDNEENKVHFEQIGIYGILPQNVTLEIDCVVKTEQSEEWMPAAVFVMKRIFIESSRLWFSPTYLDKKSSIFDDNTHKYGDLIIELKSGKIVSLCDELIESQFAIGDHGLFHEAIRDNILNVKVNDVTDIIKNIKKSCLLLNVPKNVWLNALNNQTVVLQEAQQLEAMINSNNFDGHNGDNVSMLLTNKMNDLKLCKDVDEESAGRASSRQSPRPSLLSGALKKKLELLQAQSQDTTDSGPQKSAVVLSQECKKEKALIDDGYKAEKGKKQRKPSTSHKREVTYVAFGPAGLKPQEFAVHKQQLLEDEEPVKKVPEHKKEPQIEVKRDVYSKTDSEVNIKITNLDILQKIKAKNDLFDKNTKKNNTATKAETLSAMTNKLRYLEDKISKINDSMSSTSDKSSSVIDVDSDNESVTALEIKLGLNKTKVKKPVESEPLNFVEDIKPHVNPFKNLDGSVSIFVDKLVSPVLMVHTKKNNRIQTVNNMRDIPFGKDIHVALRNMSVNEPMRPQTVSWSTVLRGHSLFLIGPFNSGKSMGYLPAVSRLVNDYKNSTQPILGLSTIILCATSHSVASVESACKMFLHGAKIFACYAGIDDLKITTALLNGCDLLICTPTLLVRLIREDFSLDLRSLSTFVIDDCEHMSQVYPNELKFCLLKVRDVVKARANKEWKVQYIVVSRIWCDFMLSLARKAPDSVICISAFEECVLYSKVATSVEFLVREKKLDSVIQFLKDTDRSKKTVIVCRSDDEVDILEKTLTKLKYVTFACNSSMTIHNLYKLGKSLNEYVEPVSGPILICCDGNLAHLNVTDAFYLVHYSLPALFSTFCKRFSVLNDNYPSIFVDEESPLKIKILLDDTNIEQLPKILHFIKRCSNDIPPLLDEISTSVLSEKDLKKAQNLVSICRNLLSLGKCPDFWNCSDRHAVFKDFDEPKAWVPRDGTITFQILHYHSAVYYSARITSCITKSTTTKYPQTYSLLSIKMGMYYSKESNRRLHGTPVVGDICAVTLKQNLFMRCQVTRILQTTAHGQPNLVRIKLIDEERYETTKDVQLYHLPDDLKNIETHVVTVIMANLMPQDKDVTFSKLARNKLKRITDENEDVYLRGQINLVIGNHVFVNTVEVCQDLSSLDEIVVKNDFRKELLDGHALDNPNHIVTLKKLCYNTPCEDKEQELAVEVPKPIKTLPKGRWAHLESDTFSSVFFMSAENPCKFFVRPIKFEKCLTTLIKDIQKYVADDPEPLEGVNVGDIVLAEFPDDATYERARIDKIIDENKVSCFFVDQADWRVTPINKLKPITEQFINLLPFQAIECKLIGIQPVGDAWSDFSTNFFADNCYDSVDKLKHLYTKYFTKEKAEFTDGHKYGVVLVDTYSENEDVIINQVLIDKNLAEETDEIHYLNDIQFKRESSKDTDTESDVESDLAKPLFDDKDNFQLVKKLPNHILRSVPLVDSDDSLDSFDFVTDSFGNLGSVPISEVVALKEIPENVNKIDTSTVTPIEKVIKPNDESKNSLVTENLVAQHYGQFSKPKLLWRQNSNTVTVKIKLIVDEYDIKIQERHITFSAEANDTKYAFDFELYGVIDPKRSNHSNKGQYIQVKLWKVMARNWLTLTRENGVNKWIVYDVESIDVSSGDESDDDDQNKVRHINTFLDSDSDDNLQDDISFSYKRE</sequence>
<dbReference type="SMART" id="SM00333">
    <property type="entry name" value="TUDOR"/>
    <property type="match status" value="2"/>
</dbReference>
<dbReference type="FunCoup" id="A0A7E5WMR1">
    <property type="interactions" value="3"/>
</dbReference>
<keyword evidence="4" id="KW-0547">Nucleotide-binding</keyword>
<evidence type="ECO:0000256" key="3">
    <source>
        <dbReference type="ARBA" id="ARBA00022737"/>
    </source>
</evidence>
<dbReference type="GO" id="GO:0005737">
    <property type="term" value="C:cytoplasm"/>
    <property type="evidence" value="ECO:0007669"/>
    <property type="project" value="UniProtKB-ARBA"/>
</dbReference>
<dbReference type="GO" id="GO:0007283">
    <property type="term" value="P:spermatogenesis"/>
    <property type="evidence" value="ECO:0007669"/>
    <property type="project" value="UniProtKB-KW"/>
</dbReference>
<evidence type="ECO:0000256" key="10">
    <source>
        <dbReference type="ARBA" id="ARBA00023158"/>
    </source>
</evidence>
<dbReference type="InParanoid" id="A0A7E5WMR1"/>
<keyword evidence="3" id="KW-0677">Repeat</keyword>
<accession>A0A7E5WMR1</accession>
<keyword evidence="8" id="KW-0067">ATP-binding</keyword>
<dbReference type="GO" id="GO:0031047">
    <property type="term" value="P:regulatory ncRNA-mediated gene silencing"/>
    <property type="evidence" value="ECO:0007669"/>
    <property type="project" value="UniProtKB-KW"/>
</dbReference>
<dbReference type="InterPro" id="IPR008978">
    <property type="entry name" value="HSP20-like_chaperone"/>
</dbReference>
<dbReference type="InterPro" id="IPR007052">
    <property type="entry name" value="CS_dom"/>
</dbReference>
<dbReference type="PANTHER" id="PTHR22655:SF2">
    <property type="entry name" value="ATP-DEPENDENT RNA HELICASE TDRD12-RELATED"/>
    <property type="match status" value="1"/>
</dbReference>
<dbReference type="InterPro" id="IPR011545">
    <property type="entry name" value="DEAD/DEAH_box_helicase_dom"/>
</dbReference>
<dbReference type="GO" id="GO:0003676">
    <property type="term" value="F:nucleic acid binding"/>
    <property type="evidence" value="ECO:0007669"/>
    <property type="project" value="InterPro"/>
</dbReference>
<evidence type="ECO:0000313" key="17">
    <source>
        <dbReference type="Proteomes" id="UP000322000"/>
    </source>
</evidence>
<feature type="domain" description="CS" evidence="16">
    <location>
        <begin position="1541"/>
        <end position="1626"/>
    </location>
</feature>
<dbReference type="InterPro" id="IPR027417">
    <property type="entry name" value="P-loop_NTPase"/>
</dbReference>
<evidence type="ECO:0000256" key="12">
    <source>
        <dbReference type="ARBA" id="ARBA00047984"/>
    </source>
</evidence>
<protein>
    <recommendedName>
        <fullName evidence="1">RNA helicase</fullName>
        <ecNumber evidence="1">3.6.4.13</ecNumber>
    </recommendedName>
</protein>
<evidence type="ECO:0000256" key="6">
    <source>
        <dbReference type="ARBA" id="ARBA00022801"/>
    </source>
</evidence>
<dbReference type="Gene3D" id="3.40.50.300">
    <property type="entry name" value="P-loop containing nucleotide triphosphate hydrolases"/>
    <property type="match status" value="2"/>
</dbReference>
<evidence type="ECO:0000256" key="4">
    <source>
        <dbReference type="ARBA" id="ARBA00022741"/>
    </source>
</evidence>
<gene>
    <name evidence="18" type="primary">LOC113504108</name>
</gene>
<dbReference type="GO" id="GO:0016787">
    <property type="term" value="F:hydrolase activity"/>
    <property type="evidence" value="ECO:0007669"/>
    <property type="project" value="UniProtKB-KW"/>
</dbReference>
<dbReference type="KEGG" id="tnl:113504108"/>
<dbReference type="InterPro" id="IPR035437">
    <property type="entry name" value="SNase_OB-fold_sf"/>
</dbReference>
<evidence type="ECO:0000259" key="14">
    <source>
        <dbReference type="PROSITE" id="PS50304"/>
    </source>
</evidence>
<dbReference type="PANTHER" id="PTHR22655">
    <property type="entry name" value="ATP-DEPENDENT RNA HELICASE TDRD12-RELATED"/>
    <property type="match status" value="1"/>
</dbReference>
<evidence type="ECO:0000256" key="2">
    <source>
        <dbReference type="ARBA" id="ARBA00022473"/>
    </source>
</evidence>
<evidence type="ECO:0000256" key="7">
    <source>
        <dbReference type="ARBA" id="ARBA00022806"/>
    </source>
</evidence>
<dbReference type="GO" id="GO:0005524">
    <property type="term" value="F:ATP binding"/>
    <property type="evidence" value="ECO:0007669"/>
    <property type="project" value="UniProtKB-KW"/>
</dbReference>
<dbReference type="Pfam" id="PF04969">
    <property type="entry name" value="CS"/>
    <property type="match status" value="1"/>
</dbReference>
<keyword evidence="11" id="KW-0469">Meiosis</keyword>
<comment type="catalytic activity">
    <reaction evidence="12">
        <text>ATP + H2O = ADP + phosphate + H(+)</text>
        <dbReference type="Rhea" id="RHEA:13065"/>
        <dbReference type="ChEBI" id="CHEBI:15377"/>
        <dbReference type="ChEBI" id="CHEBI:15378"/>
        <dbReference type="ChEBI" id="CHEBI:30616"/>
        <dbReference type="ChEBI" id="CHEBI:43474"/>
        <dbReference type="ChEBI" id="CHEBI:456216"/>
        <dbReference type="EC" id="3.6.4.13"/>
    </reaction>
</comment>
<evidence type="ECO:0000259" key="15">
    <source>
        <dbReference type="PROSITE" id="PS51192"/>
    </source>
</evidence>
<evidence type="ECO:0000256" key="5">
    <source>
        <dbReference type="ARBA" id="ARBA00022782"/>
    </source>
</evidence>
<dbReference type="GeneID" id="113504108"/>
<feature type="domain" description="Tudor" evidence="14">
    <location>
        <begin position="1261"/>
        <end position="1320"/>
    </location>
</feature>
<dbReference type="SUPFAM" id="SSF63748">
    <property type="entry name" value="Tudor/PWWP/MBT"/>
    <property type="match status" value="2"/>
</dbReference>
<evidence type="ECO:0000256" key="11">
    <source>
        <dbReference type="ARBA" id="ARBA00023254"/>
    </source>
</evidence>
<dbReference type="Gene3D" id="2.40.50.90">
    <property type="match status" value="1"/>
</dbReference>
<dbReference type="PROSITE" id="PS51192">
    <property type="entry name" value="HELICASE_ATP_BIND_1"/>
    <property type="match status" value="1"/>
</dbReference>
<reference evidence="18" key="1">
    <citation type="submission" date="2025-08" db="UniProtKB">
        <authorList>
            <consortium name="RefSeq"/>
        </authorList>
    </citation>
    <scope>IDENTIFICATION</scope>
</reference>
<dbReference type="SMART" id="SM00487">
    <property type="entry name" value="DEXDc"/>
    <property type="match status" value="1"/>
</dbReference>
<evidence type="ECO:0000313" key="18">
    <source>
        <dbReference type="RefSeq" id="XP_026742023.1"/>
    </source>
</evidence>
<dbReference type="GO" id="GO:0042078">
    <property type="term" value="P:germ-line stem cell division"/>
    <property type="evidence" value="ECO:0007669"/>
    <property type="project" value="TreeGrafter"/>
</dbReference>
<dbReference type="Proteomes" id="UP000322000">
    <property type="component" value="Chromosome 21"/>
</dbReference>
<dbReference type="CDD" id="cd20435">
    <property type="entry name" value="Tudor_TDRD12_rpt2"/>
    <property type="match status" value="1"/>
</dbReference>
<organism evidence="17 18">
    <name type="scientific">Trichoplusia ni</name>
    <name type="common">Cabbage looper</name>
    <dbReference type="NCBI Taxonomy" id="7111"/>
    <lineage>
        <taxon>Eukaryota</taxon>
        <taxon>Metazoa</taxon>
        <taxon>Ecdysozoa</taxon>
        <taxon>Arthropoda</taxon>
        <taxon>Hexapoda</taxon>
        <taxon>Insecta</taxon>
        <taxon>Pterygota</taxon>
        <taxon>Neoptera</taxon>
        <taxon>Endopterygota</taxon>
        <taxon>Lepidoptera</taxon>
        <taxon>Glossata</taxon>
        <taxon>Ditrysia</taxon>
        <taxon>Noctuoidea</taxon>
        <taxon>Noctuidae</taxon>
        <taxon>Plusiinae</taxon>
        <taxon>Trichoplusia</taxon>
    </lineage>
</organism>
<evidence type="ECO:0000256" key="8">
    <source>
        <dbReference type="ARBA" id="ARBA00022840"/>
    </source>
</evidence>
<evidence type="ECO:0000256" key="1">
    <source>
        <dbReference type="ARBA" id="ARBA00012552"/>
    </source>
</evidence>
<dbReference type="EC" id="3.6.4.13" evidence="1"/>
<keyword evidence="7 18" id="KW-0347">Helicase</keyword>
<dbReference type="InterPro" id="IPR002999">
    <property type="entry name" value="Tudor"/>
</dbReference>
<evidence type="ECO:0000256" key="13">
    <source>
        <dbReference type="SAM" id="MobiDB-lite"/>
    </source>
</evidence>
<dbReference type="InterPro" id="IPR014001">
    <property type="entry name" value="Helicase_ATP-bd"/>
</dbReference>
<dbReference type="SUPFAM" id="SSF49764">
    <property type="entry name" value="HSP20-like chaperones"/>
    <property type="match status" value="1"/>
</dbReference>
<evidence type="ECO:0000259" key="16">
    <source>
        <dbReference type="PROSITE" id="PS51203"/>
    </source>
</evidence>
<dbReference type="PROSITE" id="PS50304">
    <property type="entry name" value="TUDOR"/>
    <property type="match status" value="1"/>
</dbReference>
<keyword evidence="6" id="KW-0378">Hydrolase</keyword>
<feature type="region of interest" description="Disordered" evidence="13">
    <location>
        <begin position="1663"/>
        <end position="1684"/>
    </location>
</feature>
<keyword evidence="2" id="KW-0217">Developmental protein</keyword>